<accession>A0A4C1ZX47</accession>
<organism evidence="1 2">
    <name type="scientific">Eumeta variegata</name>
    <name type="common">Bagworm moth</name>
    <name type="synonym">Eumeta japonica</name>
    <dbReference type="NCBI Taxonomy" id="151549"/>
    <lineage>
        <taxon>Eukaryota</taxon>
        <taxon>Metazoa</taxon>
        <taxon>Ecdysozoa</taxon>
        <taxon>Arthropoda</taxon>
        <taxon>Hexapoda</taxon>
        <taxon>Insecta</taxon>
        <taxon>Pterygota</taxon>
        <taxon>Neoptera</taxon>
        <taxon>Endopterygota</taxon>
        <taxon>Lepidoptera</taxon>
        <taxon>Glossata</taxon>
        <taxon>Ditrysia</taxon>
        <taxon>Tineoidea</taxon>
        <taxon>Psychidae</taxon>
        <taxon>Oiketicinae</taxon>
        <taxon>Eumeta</taxon>
    </lineage>
</organism>
<sequence>MVVAGRDCVSGRPSETSIAGLNDFPAMFSCRTKTVPARAHSSNDRLRTGCLEKIAVSQCPWNATEAGRDPLRRINTRSATEGAPNALQPKGWAIRKSFF</sequence>
<dbReference type="EMBL" id="BGZK01002188">
    <property type="protein sequence ID" value="GBP91614.1"/>
    <property type="molecule type" value="Genomic_DNA"/>
</dbReference>
<protein>
    <submittedName>
        <fullName evidence="1">Uncharacterized protein</fullName>
    </submittedName>
</protein>
<reference evidence="1 2" key="1">
    <citation type="journal article" date="2019" name="Commun. Biol.">
        <title>The bagworm genome reveals a unique fibroin gene that provides high tensile strength.</title>
        <authorList>
            <person name="Kono N."/>
            <person name="Nakamura H."/>
            <person name="Ohtoshi R."/>
            <person name="Tomita M."/>
            <person name="Numata K."/>
            <person name="Arakawa K."/>
        </authorList>
    </citation>
    <scope>NUCLEOTIDE SEQUENCE [LARGE SCALE GENOMIC DNA]</scope>
</reference>
<proteinExistence type="predicted"/>
<name>A0A4C1ZX47_EUMVA</name>
<gene>
    <name evidence="1" type="ORF">EVAR_98031_1</name>
</gene>
<keyword evidence="2" id="KW-1185">Reference proteome</keyword>
<evidence type="ECO:0000313" key="1">
    <source>
        <dbReference type="EMBL" id="GBP91614.1"/>
    </source>
</evidence>
<evidence type="ECO:0000313" key="2">
    <source>
        <dbReference type="Proteomes" id="UP000299102"/>
    </source>
</evidence>
<comment type="caution">
    <text evidence="1">The sequence shown here is derived from an EMBL/GenBank/DDBJ whole genome shotgun (WGS) entry which is preliminary data.</text>
</comment>
<dbReference type="Proteomes" id="UP000299102">
    <property type="component" value="Unassembled WGS sequence"/>
</dbReference>
<dbReference type="AlphaFoldDB" id="A0A4C1ZX47"/>